<keyword evidence="9 10" id="KW-0326">Glycosidase</keyword>
<sequence>MVVGMAMWRRLCALLALSIATPAQAALEVDLQSPASIRAAAKLIAKNLMSYYHGEEPGNTPGILPGPPPGGPYYWWEGGAMWGTMIDYWHYTHDETWNKNTQFALLFQSNEPQNNYMPSNWTMSLGNDDQGFWGMSVMLAAETIFPDPPPNRPQWLMLAQAVFNTQAHRWDDQHCGGGLRWQIPFANTGYNYKNSIANAILFNMGARLARYTGNDTYAQIAEKVWDWMEGVGYIDKDYNIYDGGHVEANCTDIDRAQFSYTAGIFIQGLAFMHNYTNGKEPWESRLTALSKRTLEFFFPEGIAVEMACELDSHVQCTTDMLSFKGYVARFIAQAVHVAPNLHDVIMPVLRSSAAGMIQSCNPDGTCGFRWNRGAYDGLTGAGQQMNALGTLMALLIDEPKVIPPVTNATGGTSVGDPAGGGDPSIERVMKPITTADRAGAGILTAVGLIGITGTLAIMSTSFGEGGFSFFKSK</sequence>
<dbReference type="Pfam" id="PF03663">
    <property type="entry name" value="Glyco_hydro_76"/>
    <property type="match status" value="1"/>
</dbReference>
<dbReference type="InterPro" id="IPR005198">
    <property type="entry name" value="Glyco_hydro_76"/>
</dbReference>
<evidence type="ECO:0000256" key="5">
    <source>
        <dbReference type="ARBA" id="ARBA00022729"/>
    </source>
</evidence>
<evidence type="ECO:0000313" key="13">
    <source>
        <dbReference type="Proteomes" id="UP001321760"/>
    </source>
</evidence>
<evidence type="ECO:0000256" key="9">
    <source>
        <dbReference type="ARBA" id="ARBA00023295"/>
    </source>
</evidence>
<dbReference type="EMBL" id="MU865989">
    <property type="protein sequence ID" value="KAK4443659.1"/>
    <property type="molecule type" value="Genomic_DNA"/>
</dbReference>
<comment type="similarity">
    <text evidence="3 10">Belongs to the glycosyl hydrolase 76 family.</text>
</comment>
<dbReference type="InterPro" id="IPR008928">
    <property type="entry name" value="6-hairpin_glycosidase_sf"/>
</dbReference>
<dbReference type="EC" id="3.2.1.101" evidence="4 10"/>
<dbReference type="GO" id="GO:0016052">
    <property type="term" value="P:carbohydrate catabolic process"/>
    <property type="evidence" value="ECO:0007669"/>
    <property type="project" value="InterPro"/>
</dbReference>
<dbReference type="PANTHER" id="PTHR12145">
    <property type="entry name" value="MANNAN ENDO-1,6-ALPHA-MANNOSIDASE DCW1"/>
    <property type="match status" value="1"/>
</dbReference>
<gene>
    <name evidence="12" type="ORF">QBC34DRAFT_476768</name>
</gene>
<keyword evidence="8" id="KW-0325">Glycoprotein</keyword>
<organism evidence="12 13">
    <name type="scientific">Podospora aff. communis PSN243</name>
    <dbReference type="NCBI Taxonomy" id="3040156"/>
    <lineage>
        <taxon>Eukaryota</taxon>
        <taxon>Fungi</taxon>
        <taxon>Dikarya</taxon>
        <taxon>Ascomycota</taxon>
        <taxon>Pezizomycotina</taxon>
        <taxon>Sordariomycetes</taxon>
        <taxon>Sordariomycetidae</taxon>
        <taxon>Sordariales</taxon>
        <taxon>Podosporaceae</taxon>
        <taxon>Podospora</taxon>
    </lineage>
</organism>
<comment type="catalytic activity">
    <reaction evidence="1 10">
        <text>Random hydrolysis of (1-&gt;6)-alpha-D-mannosidic linkages in unbranched (1-&gt;6)-mannans.</text>
        <dbReference type="EC" id="3.2.1.101"/>
    </reaction>
</comment>
<dbReference type="GO" id="GO:0008496">
    <property type="term" value="F:mannan endo-1,6-alpha-mannosidase activity"/>
    <property type="evidence" value="ECO:0007669"/>
    <property type="project" value="UniProtKB-UniRule"/>
</dbReference>
<comment type="caution">
    <text evidence="12">The sequence shown here is derived from an EMBL/GenBank/DDBJ whole genome shotgun (WGS) entry which is preliminary data.</text>
</comment>
<keyword evidence="7" id="KW-0472">Membrane</keyword>
<reference evidence="12" key="2">
    <citation type="submission" date="2023-05" db="EMBL/GenBank/DDBJ databases">
        <authorList>
            <consortium name="Lawrence Berkeley National Laboratory"/>
            <person name="Steindorff A."/>
            <person name="Hensen N."/>
            <person name="Bonometti L."/>
            <person name="Westerberg I."/>
            <person name="Brannstrom I.O."/>
            <person name="Guillou S."/>
            <person name="Cros-Aarteil S."/>
            <person name="Calhoun S."/>
            <person name="Haridas S."/>
            <person name="Kuo A."/>
            <person name="Mondo S."/>
            <person name="Pangilinan J."/>
            <person name="Riley R."/>
            <person name="Labutti K."/>
            <person name="Andreopoulos B."/>
            <person name="Lipzen A."/>
            <person name="Chen C."/>
            <person name="Yanf M."/>
            <person name="Daum C."/>
            <person name="Ng V."/>
            <person name="Clum A."/>
            <person name="Ohm R."/>
            <person name="Martin F."/>
            <person name="Silar P."/>
            <person name="Natvig D."/>
            <person name="Lalanne C."/>
            <person name="Gautier V."/>
            <person name="Ament-Velasquez S.L."/>
            <person name="Kruys A."/>
            <person name="Hutchinson M.I."/>
            <person name="Powell A.J."/>
            <person name="Barry K."/>
            <person name="Miller A.N."/>
            <person name="Grigoriev I.V."/>
            <person name="Debuchy R."/>
            <person name="Gladieux P."/>
            <person name="Thoren M.H."/>
            <person name="Johannesson H."/>
        </authorList>
    </citation>
    <scope>NUCLEOTIDE SEQUENCE</scope>
    <source>
        <strain evidence="12">PSN243</strain>
    </source>
</reference>
<evidence type="ECO:0000256" key="6">
    <source>
        <dbReference type="ARBA" id="ARBA00022801"/>
    </source>
</evidence>
<dbReference type="InterPro" id="IPR014480">
    <property type="entry name" value="Mannan-1_6-alpha_mannosidase"/>
</dbReference>
<dbReference type="PIRSF" id="PIRSF016302">
    <property type="entry name" value="Man_a_manosd"/>
    <property type="match status" value="1"/>
</dbReference>
<keyword evidence="13" id="KW-1185">Reference proteome</keyword>
<evidence type="ECO:0000256" key="11">
    <source>
        <dbReference type="SAM" id="SignalP"/>
    </source>
</evidence>
<feature type="chain" id="PRO_5043742990" description="Mannan endo-1,6-alpha-mannosidase" evidence="11">
    <location>
        <begin position="26"/>
        <end position="473"/>
    </location>
</feature>
<dbReference type="Gene3D" id="1.50.10.20">
    <property type="match status" value="1"/>
</dbReference>
<evidence type="ECO:0000256" key="4">
    <source>
        <dbReference type="ARBA" id="ARBA00012350"/>
    </source>
</evidence>
<dbReference type="GO" id="GO:0009272">
    <property type="term" value="P:fungal-type cell wall biogenesis"/>
    <property type="evidence" value="ECO:0007669"/>
    <property type="project" value="TreeGrafter"/>
</dbReference>
<reference evidence="12" key="1">
    <citation type="journal article" date="2023" name="Mol. Phylogenet. Evol.">
        <title>Genome-scale phylogeny and comparative genomics of the fungal order Sordariales.</title>
        <authorList>
            <person name="Hensen N."/>
            <person name="Bonometti L."/>
            <person name="Westerberg I."/>
            <person name="Brannstrom I.O."/>
            <person name="Guillou S."/>
            <person name="Cros-Aarteil S."/>
            <person name="Calhoun S."/>
            <person name="Haridas S."/>
            <person name="Kuo A."/>
            <person name="Mondo S."/>
            <person name="Pangilinan J."/>
            <person name="Riley R."/>
            <person name="LaButti K."/>
            <person name="Andreopoulos B."/>
            <person name="Lipzen A."/>
            <person name="Chen C."/>
            <person name="Yan M."/>
            <person name="Daum C."/>
            <person name="Ng V."/>
            <person name="Clum A."/>
            <person name="Steindorff A."/>
            <person name="Ohm R.A."/>
            <person name="Martin F."/>
            <person name="Silar P."/>
            <person name="Natvig D.O."/>
            <person name="Lalanne C."/>
            <person name="Gautier V."/>
            <person name="Ament-Velasquez S.L."/>
            <person name="Kruys A."/>
            <person name="Hutchinson M.I."/>
            <person name="Powell A.J."/>
            <person name="Barry K."/>
            <person name="Miller A.N."/>
            <person name="Grigoriev I.V."/>
            <person name="Debuchy R."/>
            <person name="Gladieux P."/>
            <person name="Hiltunen Thoren M."/>
            <person name="Johannesson H."/>
        </authorList>
    </citation>
    <scope>NUCLEOTIDE SEQUENCE</scope>
    <source>
        <strain evidence="12">PSN243</strain>
    </source>
</reference>
<evidence type="ECO:0000256" key="7">
    <source>
        <dbReference type="ARBA" id="ARBA00023136"/>
    </source>
</evidence>
<evidence type="ECO:0000256" key="8">
    <source>
        <dbReference type="ARBA" id="ARBA00023180"/>
    </source>
</evidence>
<evidence type="ECO:0000256" key="10">
    <source>
        <dbReference type="PIRNR" id="PIRNR016302"/>
    </source>
</evidence>
<evidence type="ECO:0000256" key="1">
    <source>
        <dbReference type="ARBA" id="ARBA00001452"/>
    </source>
</evidence>
<keyword evidence="5 11" id="KW-0732">Signal</keyword>
<dbReference type="PANTHER" id="PTHR12145:SF36">
    <property type="entry name" value="MANNAN ENDO-1,6-ALPHA-MANNOSIDASE DCW1"/>
    <property type="match status" value="1"/>
</dbReference>
<dbReference type="FunFam" id="1.50.10.20:FF:000006">
    <property type="entry name" value="Mannan endo-1,6-alpha-mannosidase"/>
    <property type="match status" value="1"/>
</dbReference>
<evidence type="ECO:0000313" key="12">
    <source>
        <dbReference type="EMBL" id="KAK4443659.1"/>
    </source>
</evidence>
<name>A0AAV9G4F3_9PEZI</name>
<dbReference type="SUPFAM" id="SSF48208">
    <property type="entry name" value="Six-hairpin glycosidases"/>
    <property type="match status" value="1"/>
</dbReference>
<evidence type="ECO:0000256" key="3">
    <source>
        <dbReference type="ARBA" id="ARBA00009699"/>
    </source>
</evidence>
<dbReference type="AlphaFoldDB" id="A0AAV9G4F3"/>
<dbReference type="Proteomes" id="UP001321760">
    <property type="component" value="Unassembled WGS sequence"/>
</dbReference>
<comment type="subcellular location">
    <subcellularLocation>
        <location evidence="2">Endomembrane system</location>
    </subcellularLocation>
</comment>
<protein>
    <recommendedName>
        <fullName evidence="4 10">Mannan endo-1,6-alpha-mannosidase</fullName>
        <ecNumber evidence="4 10">3.2.1.101</ecNumber>
    </recommendedName>
</protein>
<dbReference type="GO" id="GO:0012505">
    <property type="term" value="C:endomembrane system"/>
    <property type="evidence" value="ECO:0007669"/>
    <property type="project" value="UniProtKB-SubCell"/>
</dbReference>
<accession>A0AAV9G4F3</accession>
<proteinExistence type="inferred from homology"/>
<evidence type="ECO:0000256" key="2">
    <source>
        <dbReference type="ARBA" id="ARBA00004308"/>
    </source>
</evidence>
<keyword evidence="6 10" id="KW-0378">Hydrolase</keyword>
<feature type="signal peptide" evidence="11">
    <location>
        <begin position="1"/>
        <end position="25"/>
    </location>
</feature>